<dbReference type="SUPFAM" id="SSF53271">
    <property type="entry name" value="PRTase-like"/>
    <property type="match status" value="1"/>
</dbReference>
<comment type="similarity">
    <text evidence="1">Belongs to the ComF/GntX family.</text>
</comment>
<evidence type="ECO:0000313" key="3">
    <source>
        <dbReference type="EMBL" id="MCH4822205.1"/>
    </source>
</evidence>
<dbReference type="Gene3D" id="3.40.50.2020">
    <property type="match status" value="1"/>
</dbReference>
<dbReference type="PANTHER" id="PTHR47505">
    <property type="entry name" value="DNA UTILIZATION PROTEIN YHGH"/>
    <property type="match status" value="1"/>
</dbReference>
<keyword evidence="4" id="KW-1185">Reference proteome</keyword>
<dbReference type="Proteomes" id="UP001139226">
    <property type="component" value="Unassembled WGS sequence"/>
</dbReference>
<proteinExistence type="inferred from homology"/>
<dbReference type="InterPro" id="IPR051910">
    <property type="entry name" value="ComF/GntX_DNA_util-trans"/>
</dbReference>
<evidence type="ECO:0000313" key="4">
    <source>
        <dbReference type="Proteomes" id="UP001139226"/>
    </source>
</evidence>
<dbReference type="AlphaFoldDB" id="A0A9X2A8D3"/>
<dbReference type="EMBL" id="JAKVTV010000001">
    <property type="protein sequence ID" value="MCH4822205.1"/>
    <property type="molecule type" value="Genomic_DNA"/>
</dbReference>
<name>A0A9X2A8D3_9FLAO</name>
<organism evidence="3 4">
    <name type="scientific">Christiangramia lutea</name>
    <dbReference type="NCBI Taxonomy" id="1607951"/>
    <lineage>
        <taxon>Bacteria</taxon>
        <taxon>Pseudomonadati</taxon>
        <taxon>Bacteroidota</taxon>
        <taxon>Flavobacteriia</taxon>
        <taxon>Flavobacteriales</taxon>
        <taxon>Flavobacteriaceae</taxon>
        <taxon>Christiangramia</taxon>
    </lineage>
</organism>
<evidence type="ECO:0000256" key="1">
    <source>
        <dbReference type="ARBA" id="ARBA00008007"/>
    </source>
</evidence>
<protein>
    <submittedName>
        <fullName evidence="3">ComF family protein</fullName>
    </submittedName>
</protein>
<dbReference type="Pfam" id="PF00156">
    <property type="entry name" value="Pribosyltran"/>
    <property type="match status" value="1"/>
</dbReference>
<reference evidence="3" key="1">
    <citation type="submission" date="2022-03" db="EMBL/GenBank/DDBJ databases">
        <title>Gramella crocea sp. nov., isolated from activated sludge of a seafood processing plant.</title>
        <authorList>
            <person name="Zhang X."/>
        </authorList>
    </citation>
    <scope>NUCLEOTIDE SEQUENCE</scope>
    <source>
        <strain evidence="3">YJ019</strain>
    </source>
</reference>
<dbReference type="CDD" id="cd06223">
    <property type="entry name" value="PRTases_typeI"/>
    <property type="match status" value="1"/>
</dbReference>
<accession>A0A9X2A8D3</accession>
<evidence type="ECO:0000259" key="2">
    <source>
        <dbReference type="Pfam" id="PF00156"/>
    </source>
</evidence>
<comment type="caution">
    <text evidence="3">The sequence shown here is derived from an EMBL/GenBank/DDBJ whole genome shotgun (WGS) entry which is preliminary data.</text>
</comment>
<dbReference type="InterPro" id="IPR000836">
    <property type="entry name" value="PRTase_dom"/>
</dbReference>
<dbReference type="RefSeq" id="WP_240712316.1">
    <property type="nucleotide sequence ID" value="NZ_JAKVTV010000001.1"/>
</dbReference>
<feature type="domain" description="Phosphoribosyltransferase" evidence="2">
    <location>
        <begin position="156"/>
        <end position="218"/>
    </location>
</feature>
<sequence length="226" mass="25788">MFHDFVNLLYPTVCHICEAELLKNEKFLCINCLHDLPVTNYHLDNDNPVKKVFYGRVKIENAASLLHFRKKSGVQQLIHDLKYKGHNKISNYLGRWYGTELLQTDWSKSIDLVIPVPLHRSKLKKRGFNQVEGFGREIATMINAEYVDNILIKTNSTQTQTLKDRISRWGQIQETLEVQKIEKASGKHILLVDDLVTTGATLEACSNKLLEIPGVKLSIATMAITN</sequence>
<dbReference type="InterPro" id="IPR029057">
    <property type="entry name" value="PRTase-like"/>
</dbReference>
<dbReference type="PANTHER" id="PTHR47505:SF1">
    <property type="entry name" value="DNA UTILIZATION PROTEIN YHGH"/>
    <property type="match status" value="1"/>
</dbReference>
<gene>
    <name evidence="3" type="ORF">ML462_03380</name>
</gene>